<dbReference type="GO" id="GO:0003677">
    <property type="term" value="F:DNA binding"/>
    <property type="evidence" value="ECO:0007669"/>
    <property type="project" value="UniProtKB-KW"/>
</dbReference>
<dbReference type="EMBL" id="BMMK01000009">
    <property type="protein sequence ID" value="GGM52410.1"/>
    <property type="molecule type" value="Genomic_DNA"/>
</dbReference>
<dbReference type="SUPFAM" id="SSF46785">
    <property type="entry name" value="Winged helix' DNA-binding domain"/>
    <property type="match status" value="1"/>
</dbReference>
<dbReference type="GO" id="GO:0045892">
    <property type="term" value="P:negative regulation of DNA-templated transcription"/>
    <property type="evidence" value="ECO:0007669"/>
    <property type="project" value="TreeGrafter"/>
</dbReference>
<dbReference type="Pfam" id="PF01614">
    <property type="entry name" value="IclR_C"/>
    <property type="match status" value="1"/>
</dbReference>
<dbReference type="Gene3D" id="1.10.10.10">
    <property type="entry name" value="Winged helix-like DNA-binding domain superfamily/Winged helix DNA-binding domain"/>
    <property type="match status" value="1"/>
</dbReference>
<accession>A0A8J3C825</accession>
<sequence length="253" mass="27578">MQTVDRAMDVLEAVAASSEPVSAKALARRAGCGLSTIYNLINVLSARGYLVRTSAGYVLGHQVSGLNRAFWQQMRITDDLHGLLGHIQRAARATAYYSTYRDGDIVVADMTTRDTDPAFQLGTDRFAHATAHGKVLLSSWTTAARRRYLTATGMHRLTPNTITEVDELEQQFRQVRRDGLATELEEVVPGMACLATPVRAGDGTVVGAVSVAVPADEFHRRQHQLVAAVRRGAHEAAVIMRTYRAVVDHNAPA</sequence>
<reference evidence="6" key="1">
    <citation type="journal article" date="2014" name="Int. J. Syst. Evol. Microbiol.">
        <title>Complete genome sequence of Corynebacterium casei LMG S-19264T (=DSM 44701T), isolated from a smear-ripened cheese.</title>
        <authorList>
            <consortium name="US DOE Joint Genome Institute (JGI-PGF)"/>
            <person name="Walter F."/>
            <person name="Albersmeier A."/>
            <person name="Kalinowski J."/>
            <person name="Ruckert C."/>
        </authorList>
    </citation>
    <scope>NUCLEOTIDE SEQUENCE</scope>
    <source>
        <strain evidence="6">CGMCC 4.5737</strain>
    </source>
</reference>
<dbReference type="InterPro" id="IPR029016">
    <property type="entry name" value="GAF-like_dom_sf"/>
</dbReference>
<evidence type="ECO:0000259" key="5">
    <source>
        <dbReference type="PROSITE" id="PS51078"/>
    </source>
</evidence>
<evidence type="ECO:0000313" key="6">
    <source>
        <dbReference type="EMBL" id="GGM52410.1"/>
    </source>
</evidence>
<dbReference type="InterPro" id="IPR036390">
    <property type="entry name" value="WH_DNA-bd_sf"/>
</dbReference>
<protein>
    <submittedName>
        <fullName evidence="6">IclR family transcriptional regulator</fullName>
    </submittedName>
</protein>
<comment type="caution">
    <text evidence="6">The sequence shown here is derived from an EMBL/GenBank/DDBJ whole genome shotgun (WGS) entry which is preliminary data.</text>
</comment>
<dbReference type="InterPro" id="IPR014757">
    <property type="entry name" value="Tscrpt_reg_IclR_C"/>
</dbReference>
<proteinExistence type="predicted"/>
<dbReference type="AlphaFoldDB" id="A0A8J3C825"/>
<keyword evidence="3" id="KW-0804">Transcription</keyword>
<dbReference type="GO" id="GO:0003700">
    <property type="term" value="F:DNA-binding transcription factor activity"/>
    <property type="evidence" value="ECO:0007669"/>
    <property type="project" value="TreeGrafter"/>
</dbReference>
<dbReference type="PANTHER" id="PTHR30136">
    <property type="entry name" value="HELIX-TURN-HELIX TRANSCRIPTIONAL REGULATOR, ICLR FAMILY"/>
    <property type="match status" value="1"/>
</dbReference>
<evidence type="ECO:0000259" key="4">
    <source>
        <dbReference type="PROSITE" id="PS51077"/>
    </source>
</evidence>
<dbReference type="PROSITE" id="PS51077">
    <property type="entry name" value="HTH_ICLR"/>
    <property type="match status" value="1"/>
</dbReference>
<dbReference type="PROSITE" id="PS51078">
    <property type="entry name" value="ICLR_ED"/>
    <property type="match status" value="1"/>
</dbReference>
<dbReference type="InterPro" id="IPR005471">
    <property type="entry name" value="Tscrpt_reg_IclR_N"/>
</dbReference>
<dbReference type="InterPro" id="IPR036388">
    <property type="entry name" value="WH-like_DNA-bd_sf"/>
</dbReference>
<evidence type="ECO:0000256" key="3">
    <source>
        <dbReference type="ARBA" id="ARBA00023163"/>
    </source>
</evidence>
<gene>
    <name evidence="6" type="ORF">GCM10012275_24200</name>
</gene>
<keyword evidence="1" id="KW-0805">Transcription regulation</keyword>
<feature type="domain" description="HTH iclR-type" evidence="4">
    <location>
        <begin position="1"/>
        <end position="61"/>
    </location>
</feature>
<dbReference type="RefSeq" id="WP_189056990.1">
    <property type="nucleotide sequence ID" value="NZ_BMMK01000009.1"/>
</dbReference>
<evidence type="ECO:0000313" key="7">
    <source>
        <dbReference type="Proteomes" id="UP000637578"/>
    </source>
</evidence>
<reference evidence="6" key="2">
    <citation type="submission" date="2020-09" db="EMBL/GenBank/DDBJ databases">
        <authorList>
            <person name="Sun Q."/>
            <person name="Zhou Y."/>
        </authorList>
    </citation>
    <scope>NUCLEOTIDE SEQUENCE</scope>
    <source>
        <strain evidence="6">CGMCC 4.5737</strain>
    </source>
</reference>
<name>A0A8J3C825_9PSEU</name>
<dbReference type="Proteomes" id="UP000637578">
    <property type="component" value="Unassembled WGS sequence"/>
</dbReference>
<dbReference type="Pfam" id="PF09339">
    <property type="entry name" value="HTH_IclR"/>
    <property type="match status" value="1"/>
</dbReference>
<dbReference type="SUPFAM" id="SSF55781">
    <property type="entry name" value="GAF domain-like"/>
    <property type="match status" value="1"/>
</dbReference>
<evidence type="ECO:0000256" key="1">
    <source>
        <dbReference type="ARBA" id="ARBA00023015"/>
    </source>
</evidence>
<feature type="domain" description="IclR-ED" evidence="5">
    <location>
        <begin position="62"/>
        <end position="253"/>
    </location>
</feature>
<keyword evidence="2" id="KW-0238">DNA-binding</keyword>
<keyword evidence="7" id="KW-1185">Reference proteome</keyword>
<dbReference type="InterPro" id="IPR050707">
    <property type="entry name" value="HTH_MetabolicPath_Reg"/>
</dbReference>
<dbReference type="Gene3D" id="3.30.450.40">
    <property type="match status" value="1"/>
</dbReference>
<dbReference type="SMART" id="SM00346">
    <property type="entry name" value="HTH_ICLR"/>
    <property type="match status" value="1"/>
</dbReference>
<dbReference type="PANTHER" id="PTHR30136:SF24">
    <property type="entry name" value="HTH-TYPE TRANSCRIPTIONAL REPRESSOR ALLR"/>
    <property type="match status" value="1"/>
</dbReference>
<organism evidence="6 7">
    <name type="scientific">Longimycelium tulufanense</name>
    <dbReference type="NCBI Taxonomy" id="907463"/>
    <lineage>
        <taxon>Bacteria</taxon>
        <taxon>Bacillati</taxon>
        <taxon>Actinomycetota</taxon>
        <taxon>Actinomycetes</taxon>
        <taxon>Pseudonocardiales</taxon>
        <taxon>Pseudonocardiaceae</taxon>
        <taxon>Longimycelium</taxon>
    </lineage>
</organism>
<evidence type="ECO:0000256" key="2">
    <source>
        <dbReference type="ARBA" id="ARBA00023125"/>
    </source>
</evidence>